<evidence type="ECO:0000313" key="1">
    <source>
        <dbReference type="EMBL" id="REH29395.1"/>
    </source>
</evidence>
<name>A0A3E0GVA9_9PSEU</name>
<sequence>MVVTIRYFAGAKAAAGVGDEQLTLPPESTVDDALRLVRDRHGEGFARVLTASSLLLDGVAVRDTTIPLAGGTELDVLPPFAGG</sequence>
<keyword evidence="2" id="KW-1185">Reference proteome</keyword>
<dbReference type="RefSeq" id="WP_116181240.1">
    <property type="nucleotide sequence ID" value="NZ_CP144375.1"/>
</dbReference>
<proteinExistence type="predicted"/>
<dbReference type="Gene3D" id="3.10.20.30">
    <property type="match status" value="1"/>
</dbReference>
<dbReference type="SUPFAM" id="SSF54285">
    <property type="entry name" value="MoaD/ThiS"/>
    <property type="match status" value="1"/>
</dbReference>
<evidence type="ECO:0000313" key="2">
    <source>
        <dbReference type="Proteomes" id="UP000256269"/>
    </source>
</evidence>
<reference evidence="1 2" key="1">
    <citation type="submission" date="2018-08" db="EMBL/GenBank/DDBJ databases">
        <title>Genomic Encyclopedia of Archaeal and Bacterial Type Strains, Phase II (KMG-II): from individual species to whole genera.</title>
        <authorList>
            <person name="Goeker M."/>
        </authorList>
    </citation>
    <scope>NUCLEOTIDE SEQUENCE [LARGE SCALE GENOMIC DNA]</scope>
    <source>
        <strain evidence="1 2">DSM 45791</strain>
    </source>
</reference>
<dbReference type="Proteomes" id="UP000256269">
    <property type="component" value="Unassembled WGS sequence"/>
</dbReference>
<dbReference type="EMBL" id="QUNO01000025">
    <property type="protein sequence ID" value="REH29395.1"/>
    <property type="molecule type" value="Genomic_DNA"/>
</dbReference>
<dbReference type="InterPro" id="IPR016155">
    <property type="entry name" value="Mopterin_synth/thiamin_S_b"/>
</dbReference>
<comment type="caution">
    <text evidence="1">The sequence shown here is derived from an EMBL/GenBank/DDBJ whole genome shotgun (WGS) entry which is preliminary data.</text>
</comment>
<organism evidence="1 2">
    <name type="scientific">Kutzneria buriramensis</name>
    <dbReference type="NCBI Taxonomy" id="1045776"/>
    <lineage>
        <taxon>Bacteria</taxon>
        <taxon>Bacillati</taxon>
        <taxon>Actinomycetota</taxon>
        <taxon>Actinomycetes</taxon>
        <taxon>Pseudonocardiales</taxon>
        <taxon>Pseudonocardiaceae</taxon>
        <taxon>Kutzneria</taxon>
    </lineage>
</organism>
<gene>
    <name evidence="1" type="ORF">BCF44_12510</name>
</gene>
<dbReference type="OrthoDB" id="4331766at2"/>
<dbReference type="InterPro" id="IPR003749">
    <property type="entry name" value="ThiS/MoaD-like"/>
</dbReference>
<dbReference type="Pfam" id="PF02597">
    <property type="entry name" value="ThiS"/>
    <property type="match status" value="1"/>
</dbReference>
<dbReference type="AlphaFoldDB" id="A0A3E0GVA9"/>
<protein>
    <submittedName>
        <fullName evidence="1">Molybdopterin converting factor small subunit</fullName>
    </submittedName>
</protein>
<accession>A0A3E0GVA9</accession>
<dbReference type="InterPro" id="IPR012675">
    <property type="entry name" value="Beta-grasp_dom_sf"/>
</dbReference>